<keyword evidence="7" id="KW-0146">Chitin degradation</keyword>
<dbReference type="EMBL" id="MU857603">
    <property type="protein sequence ID" value="KAK4251810.1"/>
    <property type="molecule type" value="Genomic_DNA"/>
</dbReference>
<keyword evidence="8" id="KW-0325">Glycoprotein</keyword>
<evidence type="ECO:0000256" key="12">
    <source>
        <dbReference type="RuleBase" id="RU000489"/>
    </source>
</evidence>
<dbReference type="SUPFAM" id="SSF54556">
    <property type="entry name" value="Chitinase insertion domain"/>
    <property type="match status" value="1"/>
</dbReference>
<reference evidence="16" key="1">
    <citation type="journal article" date="2023" name="Mol. Phylogenet. Evol.">
        <title>Genome-scale phylogeny and comparative genomics of the fungal order Sordariales.</title>
        <authorList>
            <person name="Hensen N."/>
            <person name="Bonometti L."/>
            <person name="Westerberg I."/>
            <person name="Brannstrom I.O."/>
            <person name="Guillou S."/>
            <person name="Cros-Aarteil S."/>
            <person name="Calhoun S."/>
            <person name="Haridas S."/>
            <person name="Kuo A."/>
            <person name="Mondo S."/>
            <person name="Pangilinan J."/>
            <person name="Riley R."/>
            <person name="LaButti K."/>
            <person name="Andreopoulos B."/>
            <person name="Lipzen A."/>
            <person name="Chen C."/>
            <person name="Yan M."/>
            <person name="Daum C."/>
            <person name="Ng V."/>
            <person name="Clum A."/>
            <person name="Steindorff A."/>
            <person name="Ohm R.A."/>
            <person name="Martin F."/>
            <person name="Silar P."/>
            <person name="Natvig D.O."/>
            <person name="Lalanne C."/>
            <person name="Gautier V."/>
            <person name="Ament-Velasquez S.L."/>
            <person name="Kruys A."/>
            <person name="Hutchinson M.I."/>
            <person name="Powell A.J."/>
            <person name="Barry K."/>
            <person name="Miller A.N."/>
            <person name="Grigoriev I.V."/>
            <person name="Debuchy R."/>
            <person name="Gladieux P."/>
            <person name="Hiltunen Thoren M."/>
            <person name="Johannesson H."/>
        </authorList>
    </citation>
    <scope>NUCLEOTIDE SEQUENCE</scope>
    <source>
        <strain evidence="16">CBS 359.72</strain>
    </source>
</reference>
<keyword evidence="5" id="KW-0964">Secreted</keyword>
<organism evidence="16 17">
    <name type="scientific">Corynascus novoguineensis</name>
    <dbReference type="NCBI Taxonomy" id="1126955"/>
    <lineage>
        <taxon>Eukaryota</taxon>
        <taxon>Fungi</taxon>
        <taxon>Dikarya</taxon>
        <taxon>Ascomycota</taxon>
        <taxon>Pezizomycotina</taxon>
        <taxon>Sordariomycetes</taxon>
        <taxon>Sordariomycetidae</taxon>
        <taxon>Sordariales</taxon>
        <taxon>Chaetomiaceae</taxon>
        <taxon>Corynascus</taxon>
    </lineage>
</organism>
<evidence type="ECO:0000256" key="11">
    <source>
        <dbReference type="ARBA" id="ARBA00023326"/>
    </source>
</evidence>
<dbReference type="GO" id="GO:0008843">
    <property type="term" value="F:endochitinase activity"/>
    <property type="evidence" value="ECO:0007669"/>
    <property type="project" value="UniProtKB-EC"/>
</dbReference>
<dbReference type="Gene3D" id="3.10.50.10">
    <property type="match status" value="1"/>
</dbReference>
<evidence type="ECO:0000256" key="7">
    <source>
        <dbReference type="ARBA" id="ARBA00023024"/>
    </source>
</evidence>
<dbReference type="GO" id="GO:0000272">
    <property type="term" value="P:polysaccharide catabolic process"/>
    <property type="evidence" value="ECO:0007669"/>
    <property type="project" value="UniProtKB-KW"/>
</dbReference>
<dbReference type="InterPro" id="IPR050314">
    <property type="entry name" value="Glycosyl_Hydrlase_18"/>
</dbReference>
<protein>
    <recommendedName>
        <fullName evidence="4">chitinase</fullName>
        <ecNumber evidence="4">3.2.1.14</ecNumber>
    </recommendedName>
</protein>
<comment type="similarity">
    <text evidence="3">Belongs to the glycosyl hydrolase 18 family. Chitinase class V subfamily.</text>
</comment>
<dbReference type="FunFam" id="3.20.20.80:FF:000095">
    <property type="entry name" value="Endochitinase B1"/>
    <property type="match status" value="1"/>
</dbReference>
<dbReference type="InterPro" id="IPR001579">
    <property type="entry name" value="Glyco_hydro_18_chit_AS"/>
</dbReference>
<keyword evidence="17" id="KW-1185">Reference proteome</keyword>
<proteinExistence type="inferred from homology"/>
<keyword evidence="10 12" id="KW-0326">Glycosidase</keyword>
<dbReference type="GO" id="GO:0006032">
    <property type="term" value="P:chitin catabolic process"/>
    <property type="evidence" value="ECO:0007669"/>
    <property type="project" value="UniProtKB-KW"/>
</dbReference>
<gene>
    <name evidence="16" type="ORF">C7999DRAFT_37203</name>
</gene>
<sequence length="472" mass="50997">MLSALFLVAPLAFFPATFALPRSVALSPEEDVDVQRRGVTVTTVRSSTLADPRALPSSSRPGGVSANGITTSSNTTVESSFSGYRSALYFANWGIYGADYQPQQLPADKITHVLYAFADIAADGEVKSSDSYSDLEKHYPTDSWNDQGENAYGCVKQLYLLKKKHRQMKTLLSIGGWTYSPKFAPVAATEDGRQRFCNSSVTLMKDWGFDGLDLDWEYPSDASQAQDYVDLLRTCREALDAYAAQHAPGYRFLLTVAAPAGPQNYGTMDLAGMDAYLDSWHLMAYDYAGPWDATTGHQANLYPDPANPEATKFSTDRAVADYLARGVPASKLVLGLPLYGRIFASTTGLGQPYTGVGDQGSIEPGIWLYKDLPRPGAEERWDAAAGASYSFDPAASELVSYDTLASADAKTAYLVDRGLGGAVFWEASGDREGEGSLVGAVASAMGRLEEAENCLSYPTSRYENIRNGVPGE</sequence>
<evidence type="ECO:0000256" key="6">
    <source>
        <dbReference type="ARBA" id="ARBA00022801"/>
    </source>
</evidence>
<dbReference type="GO" id="GO:0008061">
    <property type="term" value="F:chitin binding"/>
    <property type="evidence" value="ECO:0007669"/>
    <property type="project" value="InterPro"/>
</dbReference>
<dbReference type="Pfam" id="PF00704">
    <property type="entry name" value="Glyco_hydro_18"/>
    <property type="match status" value="1"/>
</dbReference>
<accession>A0AAN7HUK3</accession>
<dbReference type="PANTHER" id="PTHR11177">
    <property type="entry name" value="CHITINASE"/>
    <property type="match status" value="1"/>
</dbReference>
<dbReference type="SMART" id="SM00636">
    <property type="entry name" value="Glyco_18"/>
    <property type="match status" value="1"/>
</dbReference>
<evidence type="ECO:0000256" key="5">
    <source>
        <dbReference type="ARBA" id="ARBA00022525"/>
    </source>
</evidence>
<evidence type="ECO:0000256" key="3">
    <source>
        <dbReference type="ARBA" id="ARBA00008682"/>
    </source>
</evidence>
<feature type="signal peptide" evidence="14">
    <location>
        <begin position="1"/>
        <end position="19"/>
    </location>
</feature>
<comment type="catalytic activity">
    <reaction evidence="1">
        <text>Random endo-hydrolysis of N-acetyl-beta-D-glucosaminide (1-&gt;4)-beta-linkages in chitin and chitodextrins.</text>
        <dbReference type="EC" id="3.2.1.14"/>
    </reaction>
</comment>
<dbReference type="PANTHER" id="PTHR11177:SF384">
    <property type="entry name" value="CHITINASE"/>
    <property type="match status" value="1"/>
</dbReference>
<feature type="region of interest" description="Disordered" evidence="13">
    <location>
        <begin position="47"/>
        <end position="71"/>
    </location>
</feature>
<evidence type="ECO:0000256" key="4">
    <source>
        <dbReference type="ARBA" id="ARBA00012729"/>
    </source>
</evidence>
<comment type="caution">
    <text evidence="16">The sequence shown here is derived from an EMBL/GenBank/DDBJ whole genome shotgun (WGS) entry which is preliminary data.</text>
</comment>
<dbReference type="InterPro" id="IPR011583">
    <property type="entry name" value="Chitinase_II/V-like_cat"/>
</dbReference>
<dbReference type="Gene3D" id="3.20.20.80">
    <property type="entry name" value="Glycosidases"/>
    <property type="match status" value="1"/>
</dbReference>
<evidence type="ECO:0000256" key="2">
    <source>
        <dbReference type="ARBA" id="ARBA00004613"/>
    </source>
</evidence>
<keyword evidence="11" id="KW-0624">Polysaccharide degradation</keyword>
<dbReference type="InterPro" id="IPR001223">
    <property type="entry name" value="Glyco_hydro18_cat"/>
</dbReference>
<feature type="chain" id="PRO_5043004678" description="chitinase" evidence="14">
    <location>
        <begin position="20"/>
        <end position="472"/>
    </location>
</feature>
<keyword evidence="9" id="KW-0119">Carbohydrate metabolism</keyword>
<dbReference type="CDD" id="cd06548">
    <property type="entry name" value="GH18_chitinase"/>
    <property type="match status" value="1"/>
</dbReference>
<dbReference type="SUPFAM" id="SSF51445">
    <property type="entry name" value="(Trans)glycosidases"/>
    <property type="match status" value="1"/>
</dbReference>
<evidence type="ECO:0000256" key="8">
    <source>
        <dbReference type="ARBA" id="ARBA00023180"/>
    </source>
</evidence>
<comment type="subcellular location">
    <subcellularLocation>
        <location evidence="2">Secreted</location>
    </subcellularLocation>
</comment>
<dbReference type="PROSITE" id="PS01095">
    <property type="entry name" value="GH18_1"/>
    <property type="match status" value="1"/>
</dbReference>
<evidence type="ECO:0000256" key="1">
    <source>
        <dbReference type="ARBA" id="ARBA00000822"/>
    </source>
</evidence>
<dbReference type="AlphaFoldDB" id="A0AAN7HUK3"/>
<evidence type="ECO:0000259" key="15">
    <source>
        <dbReference type="PROSITE" id="PS51910"/>
    </source>
</evidence>
<evidence type="ECO:0000313" key="16">
    <source>
        <dbReference type="EMBL" id="KAK4251810.1"/>
    </source>
</evidence>
<dbReference type="PROSITE" id="PS51910">
    <property type="entry name" value="GH18_2"/>
    <property type="match status" value="1"/>
</dbReference>
<keyword evidence="6 12" id="KW-0378">Hydrolase</keyword>
<name>A0AAN7HUK3_9PEZI</name>
<dbReference type="FunFam" id="3.10.50.10:FF:000005">
    <property type="entry name" value="Endochitinase B1"/>
    <property type="match status" value="1"/>
</dbReference>
<dbReference type="EC" id="3.2.1.14" evidence="4"/>
<dbReference type="Proteomes" id="UP001303647">
    <property type="component" value="Unassembled WGS sequence"/>
</dbReference>
<evidence type="ECO:0000313" key="17">
    <source>
        <dbReference type="Proteomes" id="UP001303647"/>
    </source>
</evidence>
<dbReference type="InterPro" id="IPR017853">
    <property type="entry name" value="GH"/>
</dbReference>
<dbReference type="InterPro" id="IPR029070">
    <property type="entry name" value="Chitinase_insertion_sf"/>
</dbReference>
<reference evidence="16" key="2">
    <citation type="submission" date="2023-05" db="EMBL/GenBank/DDBJ databases">
        <authorList>
            <consortium name="Lawrence Berkeley National Laboratory"/>
            <person name="Steindorff A."/>
            <person name="Hensen N."/>
            <person name="Bonometti L."/>
            <person name="Westerberg I."/>
            <person name="Brannstrom I.O."/>
            <person name="Guillou S."/>
            <person name="Cros-Aarteil S."/>
            <person name="Calhoun S."/>
            <person name="Haridas S."/>
            <person name="Kuo A."/>
            <person name="Mondo S."/>
            <person name="Pangilinan J."/>
            <person name="Riley R."/>
            <person name="Labutti K."/>
            <person name="Andreopoulos B."/>
            <person name="Lipzen A."/>
            <person name="Chen C."/>
            <person name="Yanf M."/>
            <person name="Daum C."/>
            <person name="Ng V."/>
            <person name="Clum A."/>
            <person name="Ohm R."/>
            <person name="Martin F."/>
            <person name="Silar P."/>
            <person name="Natvig D."/>
            <person name="Lalanne C."/>
            <person name="Gautier V."/>
            <person name="Ament-Velasquez S.L."/>
            <person name="Kruys A."/>
            <person name="Hutchinson M.I."/>
            <person name="Powell A.J."/>
            <person name="Barry K."/>
            <person name="Miller A.N."/>
            <person name="Grigoriev I.V."/>
            <person name="Debuchy R."/>
            <person name="Gladieux P."/>
            <person name="Thoren M.H."/>
            <person name="Johannesson H."/>
        </authorList>
    </citation>
    <scope>NUCLEOTIDE SEQUENCE</scope>
    <source>
        <strain evidence="16">CBS 359.72</strain>
    </source>
</reference>
<feature type="domain" description="GH18" evidence="15">
    <location>
        <begin position="84"/>
        <end position="448"/>
    </location>
</feature>
<evidence type="ECO:0000256" key="13">
    <source>
        <dbReference type="SAM" id="MobiDB-lite"/>
    </source>
</evidence>
<evidence type="ECO:0000256" key="9">
    <source>
        <dbReference type="ARBA" id="ARBA00023277"/>
    </source>
</evidence>
<evidence type="ECO:0000256" key="10">
    <source>
        <dbReference type="ARBA" id="ARBA00023295"/>
    </source>
</evidence>
<evidence type="ECO:0000256" key="14">
    <source>
        <dbReference type="SAM" id="SignalP"/>
    </source>
</evidence>
<keyword evidence="14" id="KW-0732">Signal</keyword>
<dbReference type="GO" id="GO:0005576">
    <property type="term" value="C:extracellular region"/>
    <property type="evidence" value="ECO:0007669"/>
    <property type="project" value="UniProtKB-SubCell"/>
</dbReference>